<keyword evidence="3" id="KW-1185">Reference proteome</keyword>
<gene>
    <name evidence="2" type="ORF">RGQ13_15680</name>
</gene>
<dbReference type="RefSeq" id="WP_348390685.1">
    <property type="nucleotide sequence ID" value="NZ_CP134145.1"/>
</dbReference>
<name>A0ABY9TRW0_9GAMM</name>
<keyword evidence="1" id="KW-1133">Transmembrane helix</keyword>
<reference evidence="3" key="1">
    <citation type="submission" date="2023-09" db="EMBL/GenBank/DDBJ databases">
        <authorList>
            <person name="Li S."/>
            <person name="Li X."/>
            <person name="Zhang C."/>
            <person name="Zhao Z."/>
        </authorList>
    </citation>
    <scope>NUCLEOTIDE SEQUENCE [LARGE SCALE GENOMIC DNA]</scope>
    <source>
        <strain evidence="3">SQ149</strain>
    </source>
</reference>
<proteinExistence type="predicted"/>
<feature type="transmembrane region" description="Helical" evidence="1">
    <location>
        <begin position="183"/>
        <end position="205"/>
    </location>
</feature>
<protein>
    <submittedName>
        <fullName evidence="2">DUF3859 domain-containing protein</fullName>
    </submittedName>
</protein>
<keyword evidence="1" id="KW-0472">Membrane</keyword>
<accession>A0ABY9TRW0</accession>
<feature type="transmembrane region" description="Helical" evidence="1">
    <location>
        <begin position="138"/>
        <end position="162"/>
    </location>
</feature>
<dbReference type="Proteomes" id="UP001258994">
    <property type="component" value="Chromosome"/>
</dbReference>
<feature type="transmembrane region" description="Helical" evidence="1">
    <location>
        <begin position="217"/>
        <end position="237"/>
    </location>
</feature>
<feature type="transmembrane region" description="Helical" evidence="1">
    <location>
        <begin position="55"/>
        <end position="78"/>
    </location>
</feature>
<dbReference type="EMBL" id="CP134145">
    <property type="protein sequence ID" value="WNC71551.1"/>
    <property type="molecule type" value="Genomic_DNA"/>
</dbReference>
<feature type="transmembrane region" description="Helical" evidence="1">
    <location>
        <begin position="99"/>
        <end position="126"/>
    </location>
</feature>
<evidence type="ECO:0000313" key="2">
    <source>
        <dbReference type="EMBL" id="WNC71551.1"/>
    </source>
</evidence>
<organism evidence="2 3">
    <name type="scientific">Thalassotalea psychrophila</name>
    <dbReference type="NCBI Taxonomy" id="3065647"/>
    <lineage>
        <taxon>Bacteria</taxon>
        <taxon>Pseudomonadati</taxon>
        <taxon>Pseudomonadota</taxon>
        <taxon>Gammaproteobacteria</taxon>
        <taxon>Alteromonadales</taxon>
        <taxon>Colwelliaceae</taxon>
        <taxon>Thalassotalea</taxon>
    </lineage>
</organism>
<dbReference type="Gene3D" id="2.60.40.2390">
    <property type="match status" value="1"/>
</dbReference>
<evidence type="ECO:0000256" key="1">
    <source>
        <dbReference type="SAM" id="Phobius"/>
    </source>
</evidence>
<evidence type="ECO:0000313" key="3">
    <source>
        <dbReference type="Proteomes" id="UP001258994"/>
    </source>
</evidence>
<sequence>MEKMFLPLNGVMQDSAKLTANNLSLIFWLTWPFILFNIVDPYLLTDLTISNAPAIVIYGIALLLLSAITAFNCHQIFLLKSETKSSLSWLHWGSRNTCFLFKFLQLGVVSTLLFMPMIIVSGLFLVNNYDKHSAYIGLFNFCAMLPVAYFIARFSLVLPDAAVGKQRSLRWSWRVSKGHSLRLFLLLGFIPGVLGFALHSLTEIITNEFIVECIDTLIYLVIALMEVCFLSVSYRYIVNHNADPEKAEMPKPQKMSKAEKLFNSLIVILIISIGTFLFVIKNVETEPYIVSYGLINTDVVDINHLTKDETFFVTRDGYEQSITRISKQIGTEFGIEVYIPKGYSDKPLQVESGFIFPKQGLLDPEQGRIFSDLEIIEFEPGSFQPFSYIIEDDWEAIAGMWKFQLKIDGELTIEKEFLLE</sequence>
<feature type="transmembrane region" description="Helical" evidence="1">
    <location>
        <begin position="21"/>
        <end position="43"/>
    </location>
</feature>
<feature type="transmembrane region" description="Helical" evidence="1">
    <location>
        <begin position="261"/>
        <end position="280"/>
    </location>
</feature>
<keyword evidence="1" id="KW-0812">Transmembrane</keyword>